<gene>
    <name evidence="5" type="ORF">ACR79_06000</name>
    <name evidence="2" type="ORF">CNH36_01225</name>
    <name evidence="9" type="ORF">EIH03_01975</name>
    <name evidence="4" type="ORF">EP54_07510</name>
    <name evidence="3" type="ORF">EQ90_09005</name>
    <name evidence="7" type="ORF">GO942_09750</name>
    <name evidence="8" type="ORF">GZ130_01630</name>
    <name evidence="6" type="ORF">LB359_04055</name>
    <name evidence="10" type="ORF">NCTC10702_00502</name>
</gene>
<evidence type="ECO:0000313" key="14">
    <source>
        <dbReference type="Proteomes" id="UP000466646"/>
    </source>
</evidence>
<keyword evidence="1" id="KW-0812">Transmembrane</keyword>
<reference evidence="9 13" key="6">
    <citation type="submission" date="2018-11" db="EMBL/GenBank/DDBJ databases">
        <title>Genomic profiling of Staphylococcus species from a Poultry farm system in KwaZulu-Natal, South Africa.</title>
        <authorList>
            <person name="Amoako D.G."/>
            <person name="Somboro A.M."/>
            <person name="Abia A.L.K."/>
            <person name="Bester L.A."/>
            <person name="Essack S.Y."/>
        </authorList>
    </citation>
    <scope>NUCLEOTIDE SEQUENCE [LARGE SCALE GENOMIC DNA]</scope>
    <source>
        <strain evidence="9 13">SA12</strain>
    </source>
</reference>
<reference evidence="2 11" key="4">
    <citation type="submission" date="2017-09" db="EMBL/GenBank/DDBJ databases">
        <title>A single nucleotide polymorphism in the Staphylococcus aureus virulence regulator SaeR abolishes pathogenesis.</title>
        <authorList>
            <person name="Copin R.J."/>
            <person name="Sause W."/>
            <person name="Shopsin B."/>
            <person name="Torres V.J."/>
        </authorList>
    </citation>
    <scope>NUCLEOTIDE SEQUENCE [LARGE SCALE GENOMIC DNA]</scope>
    <source>
        <strain evidence="11">Newman</strain>
        <strain evidence="2">Newman_D2C</strain>
    </source>
</reference>
<organism evidence="3">
    <name type="scientific">Staphylococcus aureus</name>
    <dbReference type="NCBI Taxonomy" id="1280"/>
    <lineage>
        <taxon>Bacteria</taxon>
        <taxon>Bacillati</taxon>
        <taxon>Bacillota</taxon>
        <taxon>Bacilli</taxon>
        <taxon>Bacillales</taxon>
        <taxon>Staphylococcaceae</taxon>
        <taxon>Staphylococcus</taxon>
    </lineage>
</organism>
<dbReference type="Proteomes" id="UP000478867">
    <property type="component" value="Unassembled WGS sequence"/>
</dbReference>
<evidence type="ECO:0000313" key="3">
    <source>
        <dbReference type="EMBL" id="KMR36415.1"/>
    </source>
</evidence>
<evidence type="ECO:0000313" key="12">
    <source>
        <dbReference type="Proteomes" id="UP000254116"/>
    </source>
</evidence>
<dbReference type="RefSeq" id="WP_000421225.1">
    <property type="nucleotide sequence ID" value="NZ_AP014921.1"/>
</dbReference>
<dbReference type="EMBL" id="WPXC01000017">
    <property type="protein sequence ID" value="MVM10975.1"/>
    <property type="molecule type" value="Genomic_DNA"/>
</dbReference>
<dbReference type="EMBL" id="LFVP01000003">
    <property type="protein sequence ID" value="KSA80339.1"/>
    <property type="molecule type" value="Genomic_DNA"/>
</dbReference>
<dbReference type="Proteomes" id="UP001200271">
    <property type="component" value="Unassembled WGS sequence"/>
</dbReference>
<feature type="transmembrane region" description="Helical" evidence="1">
    <location>
        <begin position="45"/>
        <end position="65"/>
    </location>
</feature>
<reference evidence="6" key="9">
    <citation type="journal article" date="2021" name="Front Med (Lausanne)">
        <title>The Prevalence and Determinants of Fusidic Acid Resistance Among Methicillin-Resistant Staphylococcus aureus Clinical Isolates in China.</title>
        <authorList>
            <person name="Zhao H."/>
            <person name="Wang X."/>
            <person name="Wang B."/>
            <person name="Xu Y."/>
            <person name="Rao L."/>
            <person name="Wan B."/>
            <person name="Guo Y."/>
            <person name="Wu X."/>
            <person name="Yu J."/>
            <person name="Chen L."/>
            <person name="Li M."/>
            <person name="Yu F."/>
        </authorList>
    </citation>
    <scope>NUCLEOTIDE SEQUENCE</scope>
    <source>
        <strain evidence="6">NC-4</strain>
    </source>
</reference>
<evidence type="ECO:0000313" key="4">
    <source>
        <dbReference type="EMBL" id="KMR57154.1"/>
    </source>
</evidence>
<evidence type="ECO:0000313" key="10">
    <source>
        <dbReference type="EMBL" id="SUL31294.1"/>
    </source>
</evidence>
<accession>A0A1E8X9Z4</accession>
<evidence type="ECO:0000313" key="9">
    <source>
        <dbReference type="EMBL" id="RZI08443.1"/>
    </source>
</evidence>
<dbReference type="EMBL" id="JAIUEN010000023">
    <property type="protein sequence ID" value="MCE3361529.1"/>
    <property type="molecule type" value="Genomic_DNA"/>
</dbReference>
<dbReference type="AlphaFoldDB" id="A0A0D6GFP6"/>
<keyword evidence="1" id="KW-1133">Transmembrane helix</keyword>
<feature type="transmembrane region" description="Helical" evidence="1">
    <location>
        <begin position="85"/>
        <end position="106"/>
    </location>
</feature>
<dbReference type="Proteomes" id="UP000217245">
    <property type="component" value="Chromosome"/>
</dbReference>
<dbReference type="EMBL" id="JAAFLG010000002">
    <property type="protein sequence ID" value="NDP55293.1"/>
    <property type="molecule type" value="Genomic_DNA"/>
</dbReference>
<dbReference type="Proteomes" id="UP000254116">
    <property type="component" value="Unassembled WGS sequence"/>
</dbReference>
<dbReference type="EMBL" id="RQTF01000026">
    <property type="protein sequence ID" value="RZI08443.1"/>
    <property type="molecule type" value="Genomic_DNA"/>
</dbReference>
<proteinExistence type="predicted"/>
<reference evidence="5" key="2">
    <citation type="submission" date="2015-06" db="EMBL/GenBank/DDBJ databases">
        <authorList>
            <person name="Diene S.M."/>
            <person name="Von Dach E."/>
            <person name="Fankhauser C."/>
            <person name="Schrenzel J."/>
            <person name="Harbarth S."/>
            <person name="Francois P."/>
        </authorList>
    </citation>
    <scope>NUCLEOTIDE SEQUENCE</scope>
    <source>
        <strain evidence="5">MRSA_S26</strain>
    </source>
</reference>
<protein>
    <submittedName>
        <fullName evidence="2">DUF5079 domain-containing protein</fullName>
    </submittedName>
    <submittedName>
        <fullName evidence="6">DUF5079 family protein</fullName>
    </submittedName>
    <submittedName>
        <fullName evidence="3">Membrane protein</fullName>
    </submittedName>
</protein>
<dbReference type="EMBL" id="LALQ01000027">
    <property type="protein sequence ID" value="KMR57154.1"/>
    <property type="molecule type" value="Genomic_DNA"/>
</dbReference>
<evidence type="ECO:0000313" key="6">
    <source>
        <dbReference type="EMBL" id="MCE3361529.1"/>
    </source>
</evidence>
<name>A0A0D6GFP6_STAAU</name>
<reference evidence="10 12" key="5">
    <citation type="submission" date="2018-06" db="EMBL/GenBank/DDBJ databases">
        <authorList>
            <consortium name="Pathogen Informatics"/>
            <person name="Doyle S."/>
        </authorList>
    </citation>
    <scope>NUCLEOTIDE SEQUENCE [LARGE SCALE GENOMIC DNA]</scope>
    <source>
        <strain evidence="10 12">NCTC10702</strain>
    </source>
</reference>
<evidence type="ECO:0000256" key="1">
    <source>
        <dbReference type="SAM" id="Phobius"/>
    </source>
</evidence>
<evidence type="ECO:0000313" key="5">
    <source>
        <dbReference type="EMBL" id="KSA80339.1"/>
    </source>
</evidence>
<feature type="transmembrane region" description="Helical" evidence="1">
    <location>
        <begin position="177"/>
        <end position="198"/>
    </location>
</feature>
<dbReference type="Proteomes" id="UP000466646">
    <property type="component" value="Unassembled WGS sequence"/>
</dbReference>
<keyword evidence="1" id="KW-0472">Membrane</keyword>
<evidence type="ECO:0000313" key="11">
    <source>
        <dbReference type="Proteomes" id="UP000217245"/>
    </source>
</evidence>
<reference evidence="5" key="3">
    <citation type="journal article" date="2016" name="J. Infect. Dis.">
        <title>Comparative Genomics of Community-Associated Methicillin-Resistant Staphylococcus aureus Shows the Emergence of Clone ST8-USA300 in Geneva, Switzerland.</title>
        <authorList>
            <person name="Von Dach E."/>
            <person name="Diene S.M."/>
            <person name="Fankhauser C."/>
            <person name="Schrenzel J."/>
            <person name="Harbarth S."/>
            <person name="Francois P."/>
        </authorList>
    </citation>
    <scope>NUCLEOTIDE SEQUENCE</scope>
    <source>
        <strain evidence="5">MRSA_S26</strain>
    </source>
</reference>
<reference evidence="3" key="1">
    <citation type="journal article" date="2015" name="J. Infect. Dis.">
        <title>Parallel Epidemics of Community-Associated Methicillin-Resistant Staphylococcus aureus USA300 Infection in North and South America.</title>
        <authorList>
            <person name="Planet P.J."/>
            <person name="Diaz L."/>
            <person name="Kolokotronis S.O."/>
            <person name="Narechania A."/>
            <person name="Reyes J."/>
            <person name="Xing G."/>
            <person name="Rincon S."/>
            <person name="Smith H."/>
            <person name="Panesso D."/>
            <person name="Ryan C."/>
            <person name="Smith D.P."/>
            <person name="Guzman M."/>
            <person name="Zurita J."/>
            <person name="Sebra R."/>
            <person name="Deikus G."/>
            <person name="Nolan R.L."/>
            <person name="Tenover F.C."/>
            <person name="Weinstock G.M."/>
            <person name="Robinson D.A."/>
            <person name="Arias C.A."/>
        </authorList>
    </citation>
    <scope>NUCLEOTIDE SEQUENCE</scope>
    <source>
        <strain evidence="3">CA15</strain>
        <strain evidence="4">M121</strain>
    </source>
</reference>
<evidence type="ECO:0000313" key="2">
    <source>
        <dbReference type="EMBL" id="ATC70318.1"/>
    </source>
</evidence>
<evidence type="ECO:0000313" key="8">
    <source>
        <dbReference type="EMBL" id="NDP55293.1"/>
    </source>
</evidence>
<accession>A0A0D6GFP6</accession>
<reference evidence="6" key="10">
    <citation type="submission" date="2023-08" db="EMBL/GenBank/DDBJ databases">
        <authorList>
            <person name="Zhao H."/>
            <person name="Wang X."/>
        </authorList>
    </citation>
    <scope>NUCLEOTIDE SEQUENCE</scope>
    <source>
        <strain evidence="6">NC-4</strain>
    </source>
</reference>
<feature type="transmembrane region" description="Helical" evidence="1">
    <location>
        <begin position="146"/>
        <end position="171"/>
    </location>
</feature>
<dbReference type="Proteomes" id="UP000052129">
    <property type="component" value="Unassembled WGS sequence"/>
</dbReference>
<feature type="transmembrane region" description="Helical" evidence="1">
    <location>
        <begin position="112"/>
        <end position="134"/>
    </location>
</feature>
<dbReference type="InterPro" id="IPR031690">
    <property type="entry name" value="DUF5079"/>
</dbReference>
<dbReference type="OMA" id="WLGIVMM"/>
<evidence type="ECO:0000313" key="15">
    <source>
        <dbReference type="Proteomes" id="UP000478867"/>
    </source>
</evidence>
<dbReference type="EMBL" id="LALJ01000016">
    <property type="protein sequence ID" value="KMR36415.1"/>
    <property type="molecule type" value="Genomic_DNA"/>
</dbReference>
<dbReference type="Proteomes" id="UP000294017">
    <property type="component" value="Unassembled WGS sequence"/>
</dbReference>
<dbReference type="EMBL" id="UHBY01000003">
    <property type="protein sequence ID" value="SUL31294.1"/>
    <property type="molecule type" value="Genomic_DNA"/>
</dbReference>
<sequence>MELKVDDFVKNIKRPYLTVLGVFVVAVSLFFDAIMFFYAKLYDKLPMYLLVFMAFTAVILIMMYIQEKNENYKVEKRYVVRYLTLNVIVGYTLPLLFVSIYVFGVVGFGFDVFNYCLGIILMLFISWLGLFLFYKNEFDSENPNPAVNAIAIIIKLFAFGGIFYISLIVPVTQQEEIFIGLSIFINIIVDALLVRSYFNYALYKSIKKDIENEGKTM</sequence>
<reference evidence="7 15" key="7">
    <citation type="submission" date="2019-11" db="EMBL/GenBank/DDBJ databases">
        <title>Implementation of targeted gown and glove precautions to prevent Staphylococcus aureus acquisition in community-based nursing homes.</title>
        <authorList>
            <person name="Stine O.C."/>
        </authorList>
    </citation>
    <scope>NUCLEOTIDE SEQUENCE [LARGE SCALE GENOMIC DNA]</scope>
    <source>
        <strain evidence="7 15">S_1081.LBCF.DN</strain>
    </source>
</reference>
<reference evidence="8 14" key="8">
    <citation type="submission" date="2020-01" db="EMBL/GenBank/DDBJ databases">
        <title>Analysis of Virulence and Antimicrobial Resistance Gene Carriage in Staphylococcus aureus Infections in Equids Using Whole Genome Sequencing.</title>
        <authorList>
            <person name="Little S.V."/>
            <person name="Hillhouse A.E."/>
            <person name="Cohen N.D."/>
            <person name="Lawhon S.D."/>
            <person name="Bryan L.K."/>
        </authorList>
    </citation>
    <scope>NUCLEOTIDE SEQUENCE [LARGE SCALE GENOMIC DNA]</scope>
    <source>
        <strain evidence="8 14">61-017</strain>
    </source>
</reference>
<evidence type="ECO:0000313" key="13">
    <source>
        <dbReference type="Proteomes" id="UP000294017"/>
    </source>
</evidence>
<feature type="transmembrane region" description="Helical" evidence="1">
    <location>
        <begin position="16"/>
        <end position="39"/>
    </location>
</feature>
<evidence type="ECO:0000313" key="7">
    <source>
        <dbReference type="EMBL" id="MVM10975.1"/>
    </source>
</evidence>
<dbReference type="Pfam" id="PF16882">
    <property type="entry name" value="DUF5079"/>
    <property type="match status" value="1"/>
</dbReference>
<dbReference type="EMBL" id="CP023391">
    <property type="protein sequence ID" value="ATC70318.1"/>
    <property type="molecule type" value="Genomic_DNA"/>
</dbReference>